<evidence type="ECO:0000313" key="14">
    <source>
        <dbReference type="Proteomes" id="UP000515913"/>
    </source>
</evidence>
<protein>
    <recommendedName>
        <fullName evidence="9">Thiamine-phosphate synthase</fullName>
        <shortName evidence="9">TP synthase</shortName>
        <shortName evidence="9">TPS</shortName>
        <ecNumber evidence="9">2.5.1.3</ecNumber>
    </recommendedName>
    <alternativeName>
        <fullName evidence="9">Thiamine-phosphate pyrophosphorylase</fullName>
        <shortName evidence="9">TMP pyrophosphorylase</shortName>
        <shortName evidence="9">TMP-PPase</shortName>
    </alternativeName>
</protein>
<evidence type="ECO:0000256" key="2">
    <source>
        <dbReference type="ARBA" id="ARBA00022679"/>
    </source>
</evidence>
<keyword evidence="4 9" id="KW-0460">Magnesium</keyword>
<feature type="binding site" evidence="9">
    <location>
        <position position="142"/>
    </location>
    <ligand>
        <name>4-amino-2-methyl-5-(diphosphooxymethyl)pyrimidine</name>
        <dbReference type="ChEBI" id="CHEBI:57841"/>
    </ligand>
</feature>
<dbReference type="NCBIfam" id="TIGR00693">
    <property type="entry name" value="thiE"/>
    <property type="match status" value="1"/>
</dbReference>
<evidence type="ECO:0000256" key="4">
    <source>
        <dbReference type="ARBA" id="ARBA00022842"/>
    </source>
</evidence>
<feature type="binding site" evidence="9">
    <location>
        <begin position="188"/>
        <end position="189"/>
    </location>
    <ligand>
        <name>2-[(2R,5Z)-2-carboxy-4-methylthiazol-5(2H)-ylidene]ethyl phosphate</name>
        <dbReference type="ChEBI" id="CHEBI:62899"/>
    </ligand>
</feature>
<dbReference type="UniPathway" id="UPA00060">
    <property type="reaction ID" value="UER00141"/>
</dbReference>
<dbReference type="EMBL" id="CP060637">
    <property type="protein sequence ID" value="QNM15891.1"/>
    <property type="molecule type" value="Genomic_DNA"/>
</dbReference>
<gene>
    <name evidence="9 13" type="primary">thiE</name>
    <name evidence="13" type="ORF">H9Q81_03390</name>
</gene>
<sequence length="210" mass="23463">MRKRIVIPKGLYGITGEKFANGKSNYQCVKEMIDGGIKIVQYREKDKTMREMIKEAIEISNLCKEKEVLFIVNDHIDLAILTDADGVHVGQDDMAPKDIRKLIGDNKIIGLSTHSIEQAQSAYKDINVDYIGVGPIFPTTTKDAKPVGLEYLDYVSGNLDIPFVAIGGIKTSNIDKIISRNAHSICMVSEVVKNNNICEFVKKYQELLNK</sequence>
<evidence type="ECO:0000256" key="11">
    <source>
        <dbReference type="RuleBase" id="RU004253"/>
    </source>
</evidence>
<comment type="cofactor">
    <cofactor evidence="9">
        <name>Mg(2+)</name>
        <dbReference type="ChEBI" id="CHEBI:18420"/>
    </cofactor>
    <text evidence="9">Binds 1 Mg(2+) ion per subunit.</text>
</comment>
<dbReference type="InterPro" id="IPR036206">
    <property type="entry name" value="ThiamineP_synth_sf"/>
</dbReference>
<feature type="binding site" evidence="9">
    <location>
        <begin position="139"/>
        <end position="141"/>
    </location>
    <ligand>
        <name>2-[(2R,5Z)-2-carboxy-4-methylthiazol-5(2H)-ylidene]ethyl phosphate</name>
        <dbReference type="ChEBI" id="CHEBI:62899"/>
    </ligand>
</feature>
<feature type="binding site" evidence="9">
    <location>
        <position position="74"/>
    </location>
    <ligand>
        <name>Mg(2+)</name>
        <dbReference type="ChEBI" id="CHEBI:18420"/>
    </ligand>
</feature>
<dbReference type="CDD" id="cd00564">
    <property type="entry name" value="TMP_TenI"/>
    <property type="match status" value="1"/>
</dbReference>
<feature type="binding site" evidence="9">
    <location>
        <position position="93"/>
    </location>
    <ligand>
        <name>Mg(2+)</name>
        <dbReference type="ChEBI" id="CHEBI:18420"/>
    </ligand>
</feature>
<evidence type="ECO:0000256" key="7">
    <source>
        <dbReference type="ARBA" id="ARBA00047851"/>
    </source>
</evidence>
<dbReference type="InterPro" id="IPR022998">
    <property type="entry name" value="ThiamineP_synth_TenI"/>
</dbReference>
<feature type="binding site" evidence="9">
    <location>
        <position position="168"/>
    </location>
    <ligand>
        <name>2-[(2R,5Z)-2-carboxy-4-methylthiazol-5(2H)-ylidene]ethyl phosphate</name>
        <dbReference type="ChEBI" id="CHEBI:62899"/>
    </ligand>
</feature>
<evidence type="ECO:0000256" key="9">
    <source>
        <dbReference type="HAMAP-Rule" id="MF_00097"/>
    </source>
</evidence>
<evidence type="ECO:0000256" key="6">
    <source>
        <dbReference type="ARBA" id="ARBA00047334"/>
    </source>
</evidence>
<dbReference type="Gene3D" id="3.20.20.70">
    <property type="entry name" value="Aldolase class I"/>
    <property type="match status" value="1"/>
</dbReference>
<organism evidence="13 14">
    <name type="scientific">Fusobacterium hominis</name>
    <dbReference type="NCBI Taxonomy" id="2764326"/>
    <lineage>
        <taxon>Bacteria</taxon>
        <taxon>Fusobacteriati</taxon>
        <taxon>Fusobacteriota</taxon>
        <taxon>Fusobacteriia</taxon>
        <taxon>Fusobacteriales</taxon>
        <taxon>Fusobacteriaceae</taxon>
        <taxon>Fusobacterium</taxon>
    </lineage>
</organism>
<name>A0A7G9GYK9_9FUSO</name>
<dbReference type="HAMAP" id="MF_00097">
    <property type="entry name" value="TMP_synthase"/>
    <property type="match status" value="1"/>
</dbReference>
<keyword evidence="3 9" id="KW-0479">Metal-binding</keyword>
<evidence type="ECO:0000259" key="12">
    <source>
        <dbReference type="Pfam" id="PF02581"/>
    </source>
</evidence>
<dbReference type="AlphaFoldDB" id="A0A7G9GYK9"/>
<evidence type="ECO:0000313" key="13">
    <source>
        <dbReference type="EMBL" id="QNM15891.1"/>
    </source>
</evidence>
<feature type="domain" description="Thiamine phosphate synthase/TenI" evidence="12">
    <location>
        <begin position="11"/>
        <end position="191"/>
    </location>
</feature>
<dbReference type="Proteomes" id="UP000515913">
    <property type="component" value="Chromosome"/>
</dbReference>
<keyword evidence="5 9" id="KW-0784">Thiamine biosynthesis</keyword>
<comment type="catalytic activity">
    <reaction evidence="6 9 10">
        <text>4-methyl-5-(2-phosphooxyethyl)-thiazole + 4-amino-2-methyl-5-(diphosphooxymethyl)pyrimidine + H(+) = thiamine phosphate + diphosphate</text>
        <dbReference type="Rhea" id="RHEA:22328"/>
        <dbReference type="ChEBI" id="CHEBI:15378"/>
        <dbReference type="ChEBI" id="CHEBI:33019"/>
        <dbReference type="ChEBI" id="CHEBI:37575"/>
        <dbReference type="ChEBI" id="CHEBI:57841"/>
        <dbReference type="ChEBI" id="CHEBI:58296"/>
        <dbReference type="EC" id="2.5.1.3"/>
    </reaction>
</comment>
<dbReference type="GO" id="GO:0005737">
    <property type="term" value="C:cytoplasm"/>
    <property type="evidence" value="ECO:0007669"/>
    <property type="project" value="TreeGrafter"/>
</dbReference>
<dbReference type="SUPFAM" id="SSF51391">
    <property type="entry name" value="Thiamin phosphate synthase"/>
    <property type="match status" value="1"/>
</dbReference>
<dbReference type="KEGG" id="fho:H9Q81_03390"/>
<keyword evidence="2 9" id="KW-0808">Transferase</keyword>
<dbReference type="GO" id="GO:0009228">
    <property type="term" value="P:thiamine biosynthetic process"/>
    <property type="evidence" value="ECO:0007669"/>
    <property type="project" value="UniProtKB-KW"/>
</dbReference>
<dbReference type="EC" id="2.5.1.3" evidence="9"/>
<evidence type="ECO:0000256" key="10">
    <source>
        <dbReference type="RuleBase" id="RU003826"/>
    </source>
</evidence>
<feature type="binding site" evidence="9">
    <location>
        <position position="73"/>
    </location>
    <ligand>
        <name>4-amino-2-methyl-5-(diphosphooxymethyl)pyrimidine</name>
        <dbReference type="ChEBI" id="CHEBI:57841"/>
    </ligand>
</feature>
<dbReference type="PANTHER" id="PTHR20857:SF15">
    <property type="entry name" value="THIAMINE-PHOSPHATE SYNTHASE"/>
    <property type="match status" value="1"/>
</dbReference>
<comment type="catalytic activity">
    <reaction evidence="8 9 10">
        <text>2-[(2R,5Z)-2-carboxy-4-methylthiazol-5(2H)-ylidene]ethyl phosphate + 4-amino-2-methyl-5-(diphosphooxymethyl)pyrimidine + 2 H(+) = thiamine phosphate + CO2 + diphosphate</text>
        <dbReference type="Rhea" id="RHEA:47844"/>
        <dbReference type="ChEBI" id="CHEBI:15378"/>
        <dbReference type="ChEBI" id="CHEBI:16526"/>
        <dbReference type="ChEBI" id="CHEBI:33019"/>
        <dbReference type="ChEBI" id="CHEBI:37575"/>
        <dbReference type="ChEBI" id="CHEBI:57841"/>
        <dbReference type="ChEBI" id="CHEBI:62899"/>
        <dbReference type="EC" id="2.5.1.3"/>
    </reaction>
</comment>
<dbReference type="InterPro" id="IPR034291">
    <property type="entry name" value="TMP_synthase"/>
</dbReference>
<dbReference type="GO" id="GO:0009229">
    <property type="term" value="P:thiamine diphosphate biosynthetic process"/>
    <property type="evidence" value="ECO:0007669"/>
    <property type="project" value="UniProtKB-UniRule"/>
</dbReference>
<accession>A0A7G9GYK9</accession>
<dbReference type="Pfam" id="PF02581">
    <property type="entry name" value="TMP-TENI"/>
    <property type="match status" value="1"/>
</dbReference>
<comment type="catalytic activity">
    <reaction evidence="7 9 10">
        <text>2-(2-carboxy-4-methylthiazol-5-yl)ethyl phosphate + 4-amino-2-methyl-5-(diphosphooxymethyl)pyrimidine + 2 H(+) = thiamine phosphate + CO2 + diphosphate</text>
        <dbReference type="Rhea" id="RHEA:47848"/>
        <dbReference type="ChEBI" id="CHEBI:15378"/>
        <dbReference type="ChEBI" id="CHEBI:16526"/>
        <dbReference type="ChEBI" id="CHEBI:33019"/>
        <dbReference type="ChEBI" id="CHEBI:37575"/>
        <dbReference type="ChEBI" id="CHEBI:57841"/>
        <dbReference type="ChEBI" id="CHEBI:62890"/>
        <dbReference type="EC" id="2.5.1.3"/>
    </reaction>
</comment>
<feature type="binding site" evidence="9">
    <location>
        <position position="112"/>
    </location>
    <ligand>
        <name>4-amino-2-methyl-5-(diphosphooxymethyl)pyrimidine</name>
        <dbReference type="ChEBI" id="CHEBI:57841"/>
    </ligand>
</feature>
<evidence type="ECO:0000256" key="1">
    <source>
        <dbReference type="ARBA" id="ARBA00005165"/>
    </source>
</evidence>
<reference evidence="13 14" key="1">
    <citation type="submission" date="2020-08" db="EMBL/GenBank/DDBJ databases">
        <authorList>
            <person name="Liu C."/>
            <person name="Sun Q."/>
        </authorList>
    </citation>
    <scope>NUCLEOTIDE SEQUENCE [LARGE SCALE GENOMIC DNA]</scope>
    <source>
        <strain evidence="13 14">NSJ-57</strain>
    </source>
</reference>
<evidence type="ECO:0000256" key="3">
    <source>
        <dbReference type="ARBA" id="ARBA00022723"/>
    </source>
</evidence>
<proteinExistence type="inferred from homology"/>
<comment type="similarity">
    <text evidence="9 10">Belongs to the thiamine-phosphate synthase family.</text>
</comment>
<dbReference type="GO" id="GO:0000287">
    <property type="term" value="F:magnesium ion binding"/>
    <property type="evidence" value="ECO:0007669"/>
    <property type="project" value="UniProtKB-UniRule"/>
</dbReference>
<keyword evidence="14" id="KW-1185">Reference proteome</keyword>
<dbReference type="PANTHER" id="PTHR20857">
    <property type="entry name" value="THIAMINE-PHOSPHATE PYROPHOSPHORYLASE"/>
    <property type="match status" value="1"/>
</dbReference>
<dbReference type="InterPro" id="IPR013785">
    <property type="entry name" value="Aldolase_TIM"/>
</dbReference>
<dbReference type="FunFam" id="3.20.20.70:FF:000096">
    <property type="entry name" value="Thiamine-phosphate synthase"/>
    <property type="match status" value="1"/>
</dbReference>
<evidence type="ECO:0000256" key="5">
    <source>
        <dbReference type="ARBA" id="ARBA00022977"/>
    </source>
</evidence>
<comment type="pathway">
    <text evidence="1 9 11">Cofactor biosynthesis; thiamine diphosphate biosynthesis; thiamine phosphate from 4-amino-2-methyl-5-diphosphomethylpyrimidine and 4-methyl-5-(2-phosphoethyl)-thiazole: step 1/1.</text>
</comment>
<dbReference type="GO" id="GO:0004789">
    <property type="term" value="F:thiamine-phosphate diphosphorylase activity"/>
    <property type="evidence" value="ECO:0007669"/>
    <property type="project" value="UniProtKB-UniRule"/>
</dbReference>
<feature type="binding site" evidence="9">
    <location>
        <begin position="41"/>
        <end position="45"/>
    </location>
    <ligand>
        <name>4-amino-2-methyl-5-(diphosphooxymethyl)pyrimidine</name>
        <dbReference type="ChEBI" id="CHEBI:57841"/>
    </ligand>
</feature>
<comment type="function">
    <text evidence="9">Condenses 4-methyl-5-(beta-hydroxyethyl)thiazole monophosphate (THZ-P) and 2-methyl-4-amino-5-hydroxymethyl pyrimidine pyrophosphate (HMP-PP) to form thiamine monophosphate (TMP).</text>
</comment>
<dbReference type="RefSeq" id="WP_101474786.1">
    <property type="nucleotide sequence ID" value="NZ_CP060637.1"/>
</dbReference>
<evidence type="ECO:0000256" key="8">
    <source>
        <dbReference type="ARBA" id="ARBA00047883"/>
    </source>
</evidence>